<reference evidence="3 5" key="2">
    <citation type="submission" date="2018-06" db="EMBL/GenBank/DDBJ databases">
        <authorList>
            <consortium name="Pathogen Informatics"/>
            <person name="Doyle S."/>
        </authorList>
    </citation>
    <scope>NUCLEOTIDE SEQUENCE [LARGE SCALE GENOMIC DNA]</scope>
    <source>
        <strain evidence="3 5">NCTC12376</strain>
    </source>
</reference>
<accession>A0A378KTX7</accession>
<sequence length="292" mass="33201">MAKIKDKNKLKPFDAPVYSYWSALYMSFYSKRLYIDVGKRWRGIGLLYLLLAILIGAIPYSLKMSAEFNTDFHNQMIAPILSLPTIYIQNGELNFDKPMPYFIKNDKGLVSVIIDSTGTVTEFTKEYPYLTLLINKDKMSIKIPSPSIMAIGTDQTIRGPVIVQPFDKGMNMMFDGKSIINSSSIYGLKYAAQLMIYPVVVAIFYSLLVVFFLVLAFLGQVFSRIFFSFKLKFSQSCRLFMVSATPMLLVLMMFITLNAIFYGFGFILLALIGVYFSFAIRSLRSDSKKMVS</sequence>
<dbReference type="STRING" id="45072.Lqua_1353"/>
<dbReference type="EMBL" id="LNYR01000012">
    <property type="protein sequence ID" value="KTD51126.1"/>
    <property type="molecule type" value="Genomic_DNA"/>
</dbReference>
<evidence type="ECO:0008006" key="6">
    <source>
        <dbReference type="Google" id="ProtNLM"/>
    </source>
</evidence>
<feature type="transmembrane region" description="Helical" evidence="1">
    <location>
        <begin position="239"/>
        <end position="255"/>
    </location>
</feature>
<dbReference type="InterPro" id="IPR009574">
    <property type="entry name" value="DUF1189"/>
</dbReference>
<proteinExistence type="predicted"/>
<gene>
    <name evidence="2" type="ORF">Lqua_1353</name>
    <name evidence="3" type="ORF">NCTC12376_01440</name>
</gene>
<keyword evidence="4" id="KW-1185">Reference proteome</keyword>
<name>A0A378KTX7_9GAMM</name>
<dbReference type="Proteomes" id="UP000254230">
    <property type="component" value="Unassembled WGS sequence"/>
</dbReference>
<feature type="transmembrane region" description="Helical" evidence="1">
    <location>
        <begin position="41"/>
        <end position="62"/>
    </location>
</feature>
<keyword evidence="1" id="KW-1133">Transmembrane helix</keyword>
<evidence type="ECO:0000313" key="4">
    <source>
        <dbReference type="Proteomes" id="UP000054639"/>
    </source>
</evidence>
<keyword evidence="1" id="KW-0472">Membrane</keyword>
<dbReference type="Pfam" id="PF06691">
    <property type="entry name" value="DUF1189"/>
    <property type="match status" value="1"/>
</dbReference>
<evidence type="ECO:0000313" key="3">
    <source>
        <dbReference type="EMBL" id="STY17629.1"/>
    </source>
</evidence>
<evidence type="ECO:0000313" key="5">
    <source>
        <dbReference type="Proteomes" id="UP000254230"/>
    </source>
</evidence>
<evidence type="ECO:0000313" key="2">
    <source>
        <dbReference type="EMBL" id="KTD51126.1"/>
    </source>
</evidence>
<dbReference type="AlphaFoldDB" id="A0A378KTX7"/>
<feature type="transmembrane region" description="Helical" evidence="1">
    <location>
        <begin position="261"/>
        <end position="280"/>
    </location>
</feature>
<dbReference type="EMBL" id="UGOW01000001">
    <property type="protein sequence ID" value="STY17629.1"/>
    <property type="molecule type" value="Genomic_DNA"/>
</dbReference>
<protein>
    <recommendedName>
        <fullName evidence="6">DUF1189 domain-containing protein</fullName>
    </recommendedName>
</protein>
<keyword evidence="1" id="KW-0812">Transmembrane</keyword>
<reference evidence="2 4" key="1">
    <citation type="submission" date="2015-11" db="EMBL/GenBank/DDBJ databases">
        <title>Genomic analysis of 38 Legionella species identifies large and diverse effector repertoires.</title>
        <authorList>
            <person name="Burstein D."/>
            <person name="Amaro F."/>
            <person name="Zusman T."/>
            <person name="Lifshitz Z."/>
            <person name="Cohen O."/>
            <person name="Gilbert J.A."/>
            <person name="Pupko T."/>
            <person name="Shuman H.A."/>
            <person name="Segal G."/>
        </authorList>
    </citation>
    <scope>NUCLEOTIDE SEQUENCE [LARGE SCALE GENOMIC DNA]</scope>
    <source>
        <strain evidence="2 4">ATCC 49507</strain>
    </source>
</reference>
<organism evidence="3 5">
    <name type="scientific">Legionella quateirensis</name>
    <dbReference type="NCBI Taxonomy" id="45072"/>
    <lineage>
        <taxon>Bacteria</taxon>
        <taxon>Pseudomonadati</taxon>
        <taxon>Pseudomonadota</taxon>
        <taxon>Gammaproteobacteria</taxon>
        <taxon>Legionellales</taxon>
        <taxon>Legionellaceae</taxon>
        <taxon>Legionella</taxon>
    </lineage>
</organism>
<feature type="transmembrane region" description="Helical" evidence="1">
    <location>
        <begin position="195"/>
        <end position="218"/>
    </location>
</feature>
<evidence type="ECO:0000256" key="1">
    <source>
        <dbReference type="SAM" id="Phobius"/>
    </source>
</evidence>
<dbReference type="Proteomes" id="UP000054639">
    <property type="component" value="Unassembled WGS sequence"/>
</dbReference>